<dbReference type="AlphaFoldDB" id="A0A650LPQ8"/>
<reference evidence="2" key="3">
    <citation type="submission" date="2022-10" db="EMBL/GenBank/DDBJ databases">
        <authorList>
            <person name="Aires J."/>
            <person name="Mesa V."/>
        </authorList>
    </citation>
    <scope>NUCLEOTIDE SEQUENCE</scope>
    <source>
        <strain evidence="2">Clostridium neonatale JD116</strain>
    </source>
</reference>
<gene>
    <name evidence="2" type="ORF">CNEO2_340018</name>
    <name evidence="1" type="ORF">CNEO_45239</name>
    <name evidence="3" type="ORF">CNEONATNEC25_00559</name>
</gene>
<accession>A0A650LPQ8</accession>
<organism evidence="3 4">
    <name type="scientific">Clostridium neonatale</name>
    <dbReference type="NCBI Taxonomy" id="137838"/>
    <lineage>
        <taxon>Bacteria</taxon>
        <taxon>Bacillati</taxon>
        <taxon>Bacillota</taxon>
        <taxon>Clostridia</taxon>
        <taxon>Eubacteriales</taxon>
        <taxon>Clostridiaceae</taxon>
        <taxon>Clostridium</taxon>
    </lineage>
</organism>
<sequence>MGIMTFTGWLNDITGYLSNAAQGSKIDSSLDNSYEEDVK</sequence>
<evidence type="ECO:0000313" key="2">
    <source>
        <dbReference type="EMBL" id="CAI3604786.1"/>
    </source>
</evidence>
<dbReference type="Proteomes" id="UP000431451">
    <property type="component" value="Unassembled WGS sequence"/>
</dbReference>
<dbReference type="Proteomes" id="UP000789738">
    <property type="component" value="Unassembled WGS sequence"/>
</dbReference>
<name>A0A650LPQ8_9CLOT</name>
<protein>
    <submittedName>
        <fullName evidence="3">Uncharacterized protein</fullName>
    </submittedName>
</protein>
<evidence type="ECO:0000313" key="4">
    <source>
        <dbReference type="Proteomes" id="UP000431451"/>
    </source>
</evidence>
<reference evidence="1" key="2">
    <citation type="submission" date="2021-10" db="EMBL/GenBank/DDBJ databases">
        <authorList>
            <person name="Mesa V."/>
        </authorList>
    </citation>
    <scope>NUCLEOTIDE SEQUENCE</scope>
    <source>
        <strain evidence="1">CC3_PB</strain>
    </source>
</reference>
<reference evidence="3 4" key="1">
    <citation type="submission" date="2018-06" db="EMBL/GenBank/DDBJ databases">
        <authorList>
            <consortium name="IHU Genomes"/>
        </authorList>
    </citation>
    <scope>NUCLEOTIDE SEQUENCE [LARGE SCALE GENOMIC DNA]</scope>
    <source>
        <strain evidence="3 4">NEC25</strain>
    </source>
</reference>
<dbReference type="Proteomes" id="UP001189143">
    <property type="component" value="Unassembled WGS sequence"/>
</dbReference>
<dbReference type="EMBL" id="CAMTCP010000231">
    <property type="protein sequence ID" value="CAI3604786.1"/>
    <property type="molecule type" value="Genomic_DNA"/>
</dbReference>
<proteinExistence type="predicted"/>
<dbReference type="EMBL" id="UWJD01000001">
    <property type="protein sequence ID" value="VCT82966.1"/>
    <property type="molecule type" value="Genomic_DNA"/>
</dbReference>
<dbReference type="EMBL" id="CAKJVE010000004">
    <property type="protein sequence ID" value="CAG9711334.1"/>
    <property type="molecule type" value="Genomic_DNA"/>
</dbReference>
<evidence type="ECO:0000313" key="1">
    <source>
        <dbReference type="EMBL" id="CAG9711334.1"/>
    </source>
</evidence>
<evidence type="ECO:0000313" key="3">
    <source>
        <dbReference type="EMBL" id="VCT82966.1"/>
    </source>
</evidence>